<dbReference type="EMBL" id="JBAMIC010000018">
    <property type="protein sequence ID" value="KAK7094350.1"/>
    <property type="molecule type" value="Genomic_DNA"/>
</dbReference>
<protein>
    <submittedName>
        <fullName evidence="1">Uncharacterized protein</fullName>
    </submittedName>
</protein>
<proteinExistence type="predicted"/>
<keyword evidence="2" id="KW-1185">Reference proteome</keyword>
<gene>
    <name evidence="1" type="ORF">V1264_005925</name>
</gene>
<reference evidence="1 2" key="1">
    <citation type="submission" date="2024-02" db="EMBL/GenBank/DDBJ databases">
        <title>Chromosome-scale genome assembly of the rough periwinkle Littorina saxatilis.</title>
        <authorList>
            <person name="De Jode A."/>
            <person name="Faria R."/>
            <person name="Formenti G."/>
            <person name="Sims Y."/>
            <person name="Smith T.P."/>
            <person name="Tracey A."/>
            <person name="Wood J.M.D."/>
            <person name="Zagrodzka Z.B."/>
            <person name="Johannesson K."/>
            <person name="Butlin R.K."/>
            <person name="Leder E.H."/>
        </authorList>
    </citation>
    <scope>NUCLEOTIDE SEQUENCE [LARGE SCALE GENOMIC DNA]</scope>
    <source>
        <strain evidence="1">Snail1</strain>
        <tissue evidence="1">Muscle</tissue>
    </source>
</reference>
<dbReference type="PANTHER" id="PTHR33332">
    <property type="entry name" value="REVERSE TRANSCRIPTASE DOMAIN-CONTAINING PROTEIN"/>
    <property type="match status" value="1"/>
</dbReference>
<accession>A0AAN9AVV9</accession>
<organism evidence="1 2">
    <name type="scientific">Littorina saxatilis</name>
    <dbReference type="NCBI Taxonomy" id="31220"/>
    <lineage>
        <taxon>Eukaryota</taxon>
        <taxon>Metazoa</taxon>
        <taxon>Spiralia</taxon>
        <taxon>Lophotrochozoa</taxon>
        <taxon>Mollusca</taxon>
        <taxon>Gastropoda</taxon>
        <taxon>Caenogastropoda</taxon>
        <taxon>Littorinimorpha</taxon>
        <taxon>Littorinoidea</taxon>
        <taxon>Littorinidae</taxon>
        <taxon>Littorina</taxon>
    </lineage>
</organism>
<evidence type="ECO:0000313" key="2">
    <source>
        <dbReference type="Proteomes" id="UP001374579"/>
    </source>
</evidence>
<comment type="caution">
    <text evidence="1">The sequence shown here is derived from an EMBL/GenBank/DDBJ whole genome shotgun (WGS) entry which is preliminary data.</text>
</comment>
<name>A0AAN9AVV9_9CAEN</name>
<dbReference type="Proteomes" id="UP001374579">
    <property type="component" value="Unassembled WGS sequence"/>
</dbReference>
<sequence length="158" mass="17964">MKQHISSVSRTCYFQLRRIATIRKYLTTDATAKLVTSTILSRLDYCNSLLAGLPSSSISRLQRIQNSSARLVLRKKKRDHITPLLNQLHWLPVPARITYKINTLTYKCLHGLAPAYLSDSLSLCPFTSTQIICRLPQAQHPPHQTQNSRSTLIFFPST</sequence>
<evidence type="ECO:0000313" key="1">
    <source>
        <dbReference type="EMBL" id="KAK7094350.1"/>
    </source>
</evidence>
<dbReference type="AlphaFoldDB" id="A0AAN9AVV9"/>